<keyword evidence="2" id="KW-0812">Transmembrane</keyword>
<protein>
    <submittedName>
        <fullName evidence="3">Uncharacterized protein</fullName>
    </submittedName>
</protein>
<reference evidence="3" key="1">
    <citation type="journal article" date="2023" name="Nat. Commun.">
        <title>Diploid and tetraploid genomes of Acorus and the evolution of monocots.</title>
        <authorList>
            <person name="Ma L."/>
            <person name="Liu K.W."/>
            <person name="Li Z."/>
            <person name="Hsiao Y.Y."/>
            <person name="Qi Y."/>
            <person name="Fu T."/>
            <person name="Tang G.D."/>
            <person name="Zhang D."/>
            <person name="Sun W.H."/>
            <person name="Liu D.K."/>
            <person name="Li Y."/>
            <person name="Chen G.Z."/>
            <person name="Liu X.D."/>
            <person name="Liao X.Y."/>
            <person name="Jiang Y.T."/>
            <person name="Yu X."/>
            <person name="Hao Y."/>
            <person name="Huang J."/>
            <person name="Zhao X.W."/>
            <person name="Ke S."/>
            <person name="Chen Y.Y."/>
            <person name="Wu W.L."/>
            <person name="Hsu J.L."/>
            <person name="Lin Y.F."/>
            <person name="Huang M.D."/>
            <person name="Li C.Y."/>
            <person name="Huang L."/>
            <person name="Wang Z.W."/>
            <person name="Zhao X."/>
            <person name="Zhong W.Y."/>
            <person name="Peng D.H."/>
            <person name="Ahmad S."/>
            <person name="Lan S."/>
            <person name="Zhang J.S."/>
            <person name="Tsai W.C."/>
            <person name="Van de Peer Y."/>
            <person name="Liu Z.J."/>
        </authorList>
    </citation>
    <scope>NUCLEOTIDE SEQUENCE</scope>
    <source>
        <strain evidence="3">SCP</strain>
    </source>
</reference>
<feature type="region of interest" description="Disordered" evidence="1">
    <location>
        <begin position="36"/>
        <end position="82"/>
    </location>
</feature>
<keyword evidence="2" id="KW-1133">Transmembrane helix</keyword>
<comment type="caution">
    <text evidence="3">The sequence shown here is derived from an EMBL/GenBank/DDBJ whole genome shotgun (WGS) entry which is preliminary data.</text>
</comment>
<accession>A0AAV8ZXT6</accession>
<dbReference type="AlphaFoldDB" id="A0AAV8ZXT6"/>
<organism evidence="3 4">
    <name type="scientific">Acorus gramineus</name>
    <name type="common">Dwarf sweet flag</name>
    <dbReference type="NCBI Taxonomy" id="55184"/>
    <lineage>
        <taxon>Eukaryota</taxon>
        <taxon>Viridiplantae</taxon>
        <taxon>Streptophyta</taxon>
        <taxon>Embryophyta</taxon>
        <taxon>Tracheophyta</taxon>
        <taxon>Spermatophyta</taxon>
        <taxon>Magnoliopsida</taxon>
        <taxon>Liliopsida</taxon>
        <taxon>Acoraceae</taxon>
        <taxon>Acorus</taxon>
    </lineage>
</organism>
<keyword evidence="4" id="KW-1185">Reference proteome</keyword>
<dbReference type="PANTHER" id="PTHR37706">
    <property type="entry name" value="TRANSMEMBRANE PROTEIN"/>
    <property type="match status" value="1"/>
</dbReference>
<name>A0AAV8ZXT6_ACOGR</name>
<feature type="transmembrane region" description="Helical" evidence="2">
    <location>
        <begin position="94"/>
        <end position="111"/>
    </location>
</feature>
<gene>
    <name evidence="3" type="ORF">QJS04_geneDACA005661</name>
</gene>
<sequence length="140" mass="15807">MTFLPLRTCVRLPPPPPPPHHLTIIAHHHLRLHIRRPSPPTEQHRRRPSGKASIRRASLSPGGPPPPPPEQDDDSSSSTGFQAALFHGQDGVRIFFAVLFWMALFFWACTWDGRDGGRPNKGSRFRRFNLCAQEIVHWGG</sequence>
<evidence type="ECO:0000256" key="2">
    <source>
        <dbReference type="SAM" id="Phobius"/>
    </source>
</evidence>
<dbReference type="Proteomes" id="UP001179952">
    <property type="component" value="Unassembled WGS sequence"/>
</dbReference>
<proteinExistence type="predicted"/>
<keyword evidence="2" id="KW-0472">Membrane</keyword>
<evidence type="ECO:0000313" key="4">
    <source>
        <dbReference type="Proteomes" id="UP001179952"/>
    </source>
</evidence>
<reference evidence="3" key="2">
    <citation type="submission" date="2023-06" db="EMBL/GenBank/DDBJ databases">
        <authorList>
            <person name="Ma L."/>
            <person name="Liu K.-W."/>
            <person name="Li Z."/>
            <person name="Hsiao Y.-Y."/>
            <person name="Qi Y."/>
            <person name="Fu T."/>
            <person name="Tang G."/>
            <person name="Zhang D."/>
            <person name="Sun W.-H."/>
            <person name="Liu D.-K."/>
            <person name="Li Y."/>
            <person name="Chen G.-Z."/>
            <person name="Liu X.-D."/>
            <person name="Liao X.-Y."/>
            <person name="Jiang Y.-T."/>
            <person name="Yu X."/>
            <person name="Hao Y."/>
            <person name="Huang J."/>
            <person name="Zhao X.-W."/>
            <person name="Ke S."/>
            <person name="Chen Y.-Y."/>
            <person name="Wu W.-L."/>
            <person name="Hsu J.-L."/>
            <person name="Lin Y.-F."/>
            <person name="Huang M.-D."/>
            <person name="Li C.-Y."/>
            <person name="Huang L."/>
            <person name="Wang Z.-W."/>
            <person name="Zhao X."/>
            <person name="Zhong W.-Y."/>
            <person name="Peng D.-H."/>
            <person name="Ahmad S."/>
            <person name="Lan S."/>
            <person name="Zhang J.-S."/>
            <person name="Tsai W.-C."/>
            <person name="Van De Peer Y."/>
            <person name="Liu Z.-J."/>
        </authorList>
    </citation>
    <scope>NUCLEOTIDE SEQUENCE</scope>
    <source>
        <strain evidence="3">SCP</strain>
        <tissue evidence="3">Leaves</tissue>
    </source>
</reference>
<dbReference type="EMBL" id="JAUJYN010000096">
    <property type="protein sequence ID" value="KAK1256654.1"/>
    <property type="molecule type" value="Genomic_DNA"/>
</dbReference>
<dbReference type="PANTHER" id="PTHR37706:SF2">
    <property type="entry name" value="TRANSMEMBRANE PROTEIN"/>
    <property type="match status" value="1"/>
</dbReference>
<evidence type="ECO:0000313" key="3">
    <source>
        <dbReference type="EMBL" id="KAK1256654.1"/>
    </source>
</evidence>
<evidence type="ECO:0000256" key="1">
    <source>
        <dbReference type="SAM" id="MobiDB-lite"/>
    </source>
</evidence>